<dbReference type="Pfam" id="PF02195">
    <property type="entry name" value="ParB_N"/>
    <property type="match status" value="1"/>
</dbReference>
<dbReference type="InterPro" id="IPR003115">
    <property type="entry name" value="ParB_N"/>
</dbReference>
<dbReference type="PANTHER" id="PTHR33375:SF1">
    <property type="entry name" value="CHROMOSOME-PARTITIONING PROTEIN PARB-RELATED"/>
    <property type="match status" value="1"/>
</dbReference>
<dbReference type="InterPro" id="IPR050336">
    <property type="entry name" value="Chromosome_partition/occlusion"/>
</dbReference>
<evidence type="ECO:0000313" key="6">
    <source>
        <dbReference type="EMBL" id="XBW08056.1"/>
    </source>
</evidence>
<reference evidence="6" key="1">
    <citation type="submission" date="2023-11" db="EMBL/GenBank/DDBJ databases">
        <title>Scrofimicrobium hongkongense sp. nov., isolated from a patient with peritonitis.</title>
        <authorList>
            <person name="Lao H.Y."/>
            <person name="Wong A.Y.P."/>
            <person name="Ng T.L."/>
            <person name="Wong R.Y.L."/>
            <person name="Yau M.C.Y."/>
            <person name="Lam J.Y.W."/>
            <person name="Siu G.K.H."/>
        </authorList>
    </citation>
    <scope>NUCLEOTIDE SEQUENCE</scope>
    <source>
        <strain evidence="6">R131</strain>
    </source>
</reference>
<evidence type="ECO:0000256" key="2">
    <source>
        <dbReference type="ARBA" id="ARBA00022829"/>
    </source>
</evidence>
<dbReference type="Pfam" id="PF23552">
    <property type="entry name" value="ParB_C"/>
    <property type="match status" value="1"/>
</dbReference>
<keyword evidence="3" id="KW-0238">DNA-binding</keyword>
<dbReference type="GO" id="GO:0007059">
    <property type="term" value="P:chromosome segregation"/>
    <property type="evidence" value="ECO:0007669"/>
    <property type="project" value="UniProtKB-KW"/>
</dbReference>
<dbReference type="InterPro" id="IPR004437">
    <property type="entry name" value="ParB/RepB/Spo0J"/>
</dbReference>
<dbReference type="SUPFAM" id="SSF109709">
    <property type="entry name" value="KorB DNA-binding domain-like"/>
    <property type="match status" value="1"/>
</dbReference>
<feature type="compositionally biased region" description="Low complexity" evidence="4">
    <location>
        <begin position="95"/>
        <end position="130"/>
    </location>
</feature>
<comment type="similarity">
    <text evidence="1">Belongs to the ParB family.</text>
</comment>
<dbReference type="AlphaFoldDB" id="A0AAU7V8S6"/>
<feature type="region of interest" description="Disordered" evidence="4">
    <location>
        <begin position="1"/>
        <end position="146"/>
    </location>
</feature>
<organism evidence="6">
    <name type="scientific">Scrofimicrobium appendicitidis</name>
    <dbReference type="NCBI Taxonomy" id="3079930"/>
    <lineage>
        <taxon>Bacteria</taxon>
        <taxon>Bacillati</taxon>
        <taxon>Actinomycetota</taxon>
        <taxon>Actinomycetes</taxon>
        <taxon>Actinomycetales</taxon>
        <taxon>Actinomycetaceae</taxon>
        <taxon>Scrofimicrobium</taxon>
    </lineage>
</organism>
<dbReference type="GO" id="GO:0005694">
    <property type="term" value="C:chromosome"/>
    <property type="evidence" value="ECO:0007669"/>
    <property type="project" value="TreeGrafter"/>
</dbReference>
<dbReference type="Gene3D" id="1.10.10.2830">
    <property type="match status" value="1"/>
</dbReference>
<dbReference type="GO" id="GO:0003677">
    <property type="term" value="F:DNA binding"/>
    <property type="evidence" value="ECO:0007669"/>
    <property type="project" value="UniProtKB-KW"/>
</dbReference>
<evidence type="ECO:0000256" key="1">
    <source>
        <dbReference type="ARBA" id="ARBA00006295"/>
    </source>
</evidence>
<gene>
    <name evidence="6" type="ORF">SAC06_00400</name>
</gene>
<dbReference type="SUPFAM" id="SSF110849">
    <property type="entry name" value="ParB/Sulfiredoxin"/>
    <property type="match status" value="1"/>
</dbReference>
<dbReference type="SMART" id="SM00470">
    <property type="entry name" value="ParB"/>
    <property type="match status" value="1"/>
</dbReference>
<sequence length="429" mass="46404">MAGKASGSSRRGGLGRGLGALIPTGQEEEVTKRERPLDVLFPDLQGKNRSGDEVVARGGSARDLLNPPKRATKGSNVSRETIEPKEKKVNVSRETSASTKAASATPAPGKSAPAKSVSAKSAPAKSTKSKNVSRETSGDTELVDVPGASFGHIPLEAIVPNRKQPRQIFEQSDLDELAESIERVGLLQPIVVRPLALDQLDQATLAELRENHPEARYELIMGERRLRASELAGLTEIPAIVRNTEESSMLRDALLENLHRANLNPLEEAAAYAQLMADFACTQDELATKIARSRPQIANTLRLLKLPASIQQWVAAGVISSGHARALLGLATEAEMEAIGERIVQEGLSVRATEDLVRRKRELGEERSPQRSKQRTQSALALSVAERVSNLLDTQVTVSEGKKKGRIIIDFADADDLQRIVDLLGSRSE</sequence>
<dbReference type="EMBL" id="CP138335">
    <property type="protein sequence ID" value="XBW08056.1"/>
    <property type="molecule type" value="Genomic_DNA"/>
</dbReference>
<dbReference type="InterPro" id="IPR057240">
    <property type="entry name" value="ParB_dimer_C"/>
</dbReference>
<dbReference type="KEGG" id="sapp:SAC06_00400"/>
<dbReference type="Pfam" id="PF17762">
    <property type="entry name" value="HTH_ParB"/>
    <property type="match status" value="1"/>
</dbReference>
<dbReference type="FunFam" id="3.90.1530.30:FF:000001">
    <property type="entry name" value="Chromosome partitioning protein ParB"/>
    <property type="match status" value="1"/>
</dbReference>
<evidence type="ECO:0000256" key="4">
    <source>
        <dbReference type="SAM" id="MobiDB-lite"/>
    </source>
</evidence>
<evidence type="ECO:0000256" key="3">
    <source>
        <dbReference type="ARBA" id="ARBA00023125"/>
    </source>
</evidence>
<accession>A0AAU7V8S6</accession>
<dbReference type="GO" id="GO:0045881">
    <property type="term" value="P:positive regulation of sporulation resulting in formation of a cellular spore"/>
    <property type="evidence" value="ECO:0007669"/>
    <property type="project" value="TreeGrafter"/>
</dbReference>
<feature type="domain" description="ParB-like N-terminal" evidence="5">
    <location>
        <begin position="151"/>
        <end position="258"/>
    </location>
</feature>
<dbReference type="InterPro" id="IPR036086">
    <property type="entry name" value="ParB/Sulfiredoxin_sf"/>
</dbReference>
<proteinExistence type="inferred from homology"/>
<dbReference type="PANTHER" id="PTHR33375">
    <property type="entry name" value="CHROMOSOME-PARTITIONING PROTEIN PARB-RELATED"/>
    <property type="match status" value="1"/>
</dbReference>
<protein>
    <submittedName>
        <fullName evidence="6">ParB/RepB/Spo0J family partition protein</fullName>
    </submittedName>
</protein>
<evidence type="ECO:0000259" key="5">
    <source>
        <dbReference type="SMART" id="SM00470"/>
    </source>
</evidence>
<dbReference type="FunFam" id="1.10.10.2830:FF:000001">
    <property type="entry name" value="Chromosome partitioning protein ParB"/>
    <property type="match status" value="1"/>
</dbReference>
<dbReference type="CDD" id="cd16393">
    <property type="entry name" value="SPO0J_N"/>
    <property type="match status" value="1"/>
</dbReference>
<dbReference type="Gene3D" id="3.90.1530.30">
    <property type="match status" value="1"/>
</dbReference>
<dbReference type="NCBIfam" id="TIGR00180">
    <property type="entry name" value="parB_part"/>
    <property type="match status" value="1"/>
</dbReference>
<name>A0AAU7V8S6_9ACTO</name>
<keyword evidence="2" id="KW-0159">Chromosome partition</keyword>
<dbReference type="InterPro" id="IPR041468">
    <property type="entry name" value="HTH_ParB/Spo0J"/>
</dbReference>
<feature type="compositionally biased region" description="Basic and acidic residues" evidence="4">
    <location>
        <begin position="80"/>
        <end position="91"/>
    </location>
</feature>